<reference evidence="3 4" key="1">
    <citation type="submission" date="2024-05" db="EMBL/GenBank/DDBJ databases">
        <authorList>
            <person name="Wallberg A."/>
        </authorList>
    </citation>
    <scope>NUCLEOTIDE SEQUENCE [LARGE SCALE GENOMIC DNA]</scope>
</reference>
<feature type="region of interest" description="Disordered" evidence="1">
    <location>
        <begin position="392"/>
        <end position="433"/>
    </location>
</feature>
<feature type="domain" description="DDE-1" evidence="2">
    <location>
        <begin position="196"/>
        <end position="325"/>
    </location>
</feature>
<proteinExistence type="predicted"/>
<accession>A0AAV2QA12</accession>
<feature type="compositionally biased region" description="Basic and acidic residues" evidence="1">
    <location>
        <begin position="483"/>
        <end position="500"/>
    </location>
</feature>
<evidence type="ECO:0000313" key="4">
    <source>
        <dbReference type="Proteomes" id="UP001497623"/>
    </source>
</evidence>
<sequence>DDQKLEALTLINENVAFRQVSLRLHIPLGTLARWRRNPRIILGTGNNTALNVHEEQLLVEALNYTLKCGFPQTRDDLKDMVQSYVIAKGKNPFTNGRPGDDWALNFERRHKDTLRRKNREPLSYKRAEGLTRENVDNFYTLLKQVLDEHNLWDKPWCIANCDETGMSADCVNVKVYVPAGRRHAYGLQPDATKTSYSVLFCFNAIGQMYPPYVVYKASNLYTTWALGGPAGAGFNISESGWMVNSVFEAWFENIYLPKSHEHAQGNHRLLIFDGHNSHLTFRTIELAMENNVTILCLPPNTSHALQPLDVSVFRSLKAIYSSVCREHFSSGRRVKSVNKELFPSLLKKVCDKLCADESLARNGFRKSGIMPFNHLAVEEKIVEDITGVVPPSTFASGSPLRRRAGRPRRRTGNPQPVGRPPALHISPKRPPRSEIRLLRQNISNSVSKKIVSVDPPKPPRKRTRMQAKGGEIITTEVAAERFRKEEEERNRKKALADAKAGRKNSAKAKPAAGVSISFKPVTKGATASKTGTLQAKKQTPIDIFLTPRREPYSQYEN</sequence>
<dbReference type="GO" id="GO:0003677">
    <property type="term" value="F:DNA binding"/>
    <property type="evidence" value="ECO:0007669"/>
    <property type="project" value="TreeGrafter"/>
</dbReference>
<keyword evidence="4" id="KW-1185">Reference proteome</keyword>
<dbReference type="PANTHER" id="PTHR19303:SF74">
    <property type="entry name" value="POGO TRANSPOSABLE ELEMENT WITH KRAB DOMAIN"/>
    <property type="match status" value="1"/>
</dbReference>
<evidence type="ECO:0000259" key="2">
    <source>
        <dbReference type="Pfam" id="PF03184"/>
    </source>
</evidence>
<dbReference type="InterPro" id="IPR004875">
    <property type="entry name" value="DDE_SF_endonuclease_dom"/>
</dbReference>
<organism evidence="3 4">
    <name type="scientific">Meganyctiphanes norvegica</name>
    <name type="common">Northern krill</name>
    <name type="synonym">Thysanopoda norvegica</name>
    <dbReference type="NCBI Taxonomy" id="48144"/>
    <lineage>
        <taxon>Eukaryota</taxon>
        <taxon>Metazoa</taxon>
        <taxon>Ecdysozoa</taxon>
        <taxon>Arthropoda</taxon>
        <taxon>Crustacea</taxon>
        <taxon>Multicrustacea</taxon>
        <taxon>Malacostraca</taxon>
        <taxon>Eumalacostraca</taxon>
        <taxon>Eucarida</taxon>
        <taxon>Euphausiacea</taxon>
        <taxon>Euphausiidae</taxon>
        <taxon>Meganyctiphanes</taxon>
    </lineage>
</organism>
<gene>
    <name evidence="3" type="ORF">MNOR_LOCUS10415</name>
</gene>
<feature type="region of interest" description="Disordered" evidence="1">
    <location>
        <begin position="483"/>
        <end position="512"/>
    </location>
</feature>
<name>A0AAV2QA12_MEGNR</name>
<dbReference type="InterPro" id="IPR050863">
    <property type="entry name" value="CenT-Element_Derived"/>
</dbReference>
<dbReference type="PANTHER" id="PTHR19303">
    <property type="entry name" value="TRANSPOSON"/>
    <property type="match status" value="1"/>
</dbReference>
<dbReference type="Gene3D" id="3.30.420.10">
    <property type="entry name" value="Ribonuclease H-like superfamily/Ribonuclease H"/>
    <property type="match status" value="1"/>
</dbReference>
<feature type="non-terminal residue" evidence="3">
    <location>
        <position position="557"/>
    </location>
</feature>
<dbReference type="Pfam" id="PF03184">
    <property type="entry name" value="DDE_1"/>
    <property type="match status" value="1"/>
</dbReference>
<dbReference type="GO" id="GO:0005634">
    <property type="term" value="C:nucleus"/>
    <property type="evidence" value="ECO:0007669"/>
    <property type="project" value="TreeGrafter"/>
</dbReference>
<evidence type="ECO:0000256" key="1">
    <source>
        <dbReference type="SAM" id="MobiDB-lite"/>
    </source>
</evidence>
<dbReference type="AlphaFoldDB" id="A0AAV2QA12"/>
<comment type="caution">
    <text evidence="3">The sequence shown here is derived from an EMBL/GenBank/DDBJ whole genome shotgun (WGS) entry which is preliminary data.</text>
</comment>
<dbReference type="EMBL" id="CAXKWB010005244">
    <property type="protein sequence ID" value="CAL4077478.1"/>
    <property type="molecule type" value="Genomic_DNA"/>
</dbReference>
<feature type="non-terminal residue" evidence="3">
    <location>
        <position position="1"/>
    </location>
</feature>
<feature type="compositionally biased region" description="Basic residues" evidence="1">
    <location>
        <begin position="400"/>
        <end position="411"/>
    </location>
</feature>
<dbReference type="Proteomes" id="UP001497623">
    <property type="component" value="Unassembled WGS sequence"/>
</dbReference>
<dbReference type="InterPro" id="IPR036397">
    <property type="entry name" value="RNaseH_sf"/>
</dbReference>
<evidence type="ECO:0000313" key="3">
    <source>
        <dbReference type="EMBL" id="CAL4077478.1"/>
    </source>
</evidence>
<protein>
    <recommendedName>
        <fullName evidence="2">DDE-1 domain-containing protein</fullName>
    </recommendedName>
</protein>